<proteinExistence type="predicted"/>
<dbReference type="InterPro" id="IPR029039">
    <property type="entry name" value="Flavoprotein-like_sf"/>
</dbReference>
<sequence length="179" mass="19893">MKNILIISTSLRKGSNSETLAMSFAEGAKTNRNNVETVSLRDKTINFCRGCLSCQKTQKCVINDDANEISNKMLNADIIVFATPIYYYEMSGQMKALLDRANPLYTTDYKFRDVYLLSSAAETEDTAMDRAITGLEGWIACFEKAKLKGVLLAKGVTNIGDIENNEILKKAYEMGTNIS</sequence>
<dbReference type="PANTHER" id="PTHR43278:SF2">
    <property type="entry name" value="IRON-SULFUR FLAVOPROTEIN"/>
    <property type="match status" value="1"/>
</dbReference>
<reference evidence="4" key="1">
    <citation type="submission" date="2020-10" db="EMBL/GenBank/DDBJ databases">
        <title>ChiBAC.</title>
        <authorList>
            <person name="Zenner C."/>
            <person name="Hitch T.C.A."/>
            <person name="Clavel T."/>
        </authorList>
    </citation>
    <scope>NUCLEOTIDE SEQUENCE</scope>
    <source>
        <strain evidence="4">DSM 107454</strain>
    </source>
</reference>
<evidence type="ECO:0000313" key="5">
    <source>
        <dbReference type="Proteomes" id="UP000806542"/>
    </source>
</evidence>
<comment type="caution">
    <text evidence="4">The sequence shown here is derived from an EMBL/GenBank/DDBJ whole genome shotgun (WGS) entry which is preliminary data.</text>
</comment>
<dbReference type="Proteomes" id="UP000806542">
    <property type="component" value="Unassembled WGS sequence"/>
</dbReference>
<dbReference type="AlphaFoldDB" id="A0A9D5M419"/>
<dbReference type="SUPFAM" id="SSF52218">
    <property type="entry name" value="Flavoproteins"/>
    <property type="match status" value="1"/>
</dbReference>
<name>A0A9D5M419_9FIRM</name>
<evidence type="ECO:0000259" key="3">
    <source>
        <dbReference type="Pfam" id="PF03358"/>
    </source>
</evidence>
<organism evidence="4 5">
    <name type="scientific">Ructibacterium gallinarum</name>
    <dbReference type="NCBI Taxonomy" id="2779355"/>
    <lineage>
        <taxon>Bacteria</taxon>
        <taxon>Bacillati</taxon>
        <taxon>Bacillota</taxon>
        <taxon>Clostridia</taxon>
        <taxon>Eubacteriales</taxon>
        <taxon>Oscillospiraceae</taxon>
        <taxon>Ructibacterium</taxon>
    </lineage>
</organism>
<dbReference type="InterPro" id="IPR051796">
    <property type="entry name" value="ISF_SsuE-like"/>
</dbReference>
<protein>
    <submittedName>
        <fullName evidence="4">Flavodoxin family protein</fullName>
    </submittedName>
</protein>
<evidence type="ECO:0000313" key="4">
    <source>
        <dbReference type="EMBL" id="MBE5041138.1"/>
    </source>
</evidence>
<keyword evidence="5" id="KW-1185">Reference proteome</keyword>
<evidence type="ECO:0000256" key="2">
    <source>
        <dbReference type="ARBA" id="ARBA00022643"/>
    </source>
</evidence>
<dbReference type="EMBL" id="JADCKB010000036">
    <property type="protein sequence ID" value="MBE5041138.1"/>
    <property type="molecule type" value="Genomic_DNA"/>
</dbReference>
<keyword evidence="2" id="KW-0288">FMN</keyword>
<gene>
    <name evidence="4" type="ORF">INF28_11810</name>
</gene>
<dbReference type="PANTHER" id="PTHR43278">
    <property type="entry name" value="NAD(P)H-DEPENDENT FMN-CONTAINING OXIDOREDUCTASE YWQN-RELATED"/>
    <property type="match status" value="1"/>
</dbReference>
<dbReference type="InterPro" id="IPR005025">
    <property type="entry name" value="FMN_Rdtase-like_dom"/>
</dbReference>
<keyword evidence="1" id="KW-0285">Flavoprotein</keyword>
<dbReference type="Pfam" id="PF03358">
    <property type="entry name" value="FMN_red"/>
    <property type="match status" value="1"/>
</dbReference>
<dbReference type="RefSeq" id="WP_226393671.1">
    <property type="nucleotide sequence ID" value="NZ_JADCKB010000036.1"/>
</dbReference>
<accession>A0A9D5M419</accession>
<dbReference type="Gene3D" id="3.40.50.360">
    <property type="match status" value="1"/>
</dbReference>
<evidence type="ECO:0000256" key="1">
    <source>
        <dbReference type="ARBA" id="ARBA00022630"/>
    </source>
</evidence>
<feature type="domain" description="NADPH-dependent FMN reductase-like" evidence="3">
    <location>
        <begin position="3"/>
        <end position="106"/>
    </location>
</feature>
<dbReference type="GO" id="GO:0016491">
    <property type="term" value="F:oxidoreductase activity"/>
    <property type="evidence" value="ECO:0007669"/>
    <property type="project" value="InterPro"/>
</dbReference>